<dbReference type="InterPro" id="IPR017911">
    <property type="entry name" value="MacB-like_ATP-bd"/>
</dbReference>
<dbReference type="PANTHER" id="PTHR42798:SF6">
    <property type="entry name" value="CELL DIVISION ATP-BINDING PROTEIN FTSE"/>
    <property type="match status" value="1"/>
</dbReference>
<dbReference type="CDD" id="cd03255">
    <property type="entry name" value="ABC_MJ0796_LolCDE_FtsE"/>
    <property type="match status" value="1"/>
</dbReference>
<evidence type="ECO:0000256" key="1">
    <source>
        <dbReference type="ARBA" id="ARBA00005417"/>
    </source>
</evidence>
<name>A0A0C2S1X8_CLOBO</name>
<keyword evidence="4 6" id="KW-0067">ATP-binding</keyword>
<dbReference type="InterPro" id="IPR003439">
    <property type="entry name" value="ABC_transporter-like_ATP-bd"/>
</dbReference>
<reference evidence="10 11" key="2">
    <citation type="submission" date="2019-04" db="EMBL/GenBank/DDBJ databases">
        <title>Genome sequencing of Clostridium botulinum Groups I-IV and Clostridium butyricum.</title>
        <authorList>
            <person name="Brunt J."/>
            <person name="Van Vliet A.H.M."/>
            <person name="Stringer S.C."/>
            <person name="Carter A.T."/>
            <person name="Peck M.W."/>
        </authorList>
    </citation>
    <scope>NUCLEOTIDE SEQUENCE [LARGE SCALE GENOMIC DNA]</scope>
    <source>
        <strain evidence="7 11">1605</strain>
        <strain evidence="8 10">CB-K-33E</strain>
    </source>
</reference>
<dbReference type="Proteomes" id="UP000473681">
    <property type="component" value="Unassembled WGS sequence"/>
</dbReference>
<dbReference type="GO" id="GO:0022857">
    <property type="term" value="F:transmembrane transporter activity"/>
    <property type="evidence" value="ECO:0007669"/>
    <property type="project" value="UniProtKB-ARBA"/>
</dbReference>
<dbReference type="Proteomes" id="UP000472355">
    <property type="component" value="Unassembled WGS sequence"/>
</dbReference>
<protein>
    <submittedName>
        <fullName evidence="6">ABC transporter ATP-binding protein</fullName>
    </submittedName>
</protein>
<dbReference type="EMBL" id="SWVK01000009">
    <property type="protein sequence ID" value="NFN35149.1"/>
    <property type="molecule type" value="Genomic_DNA"/>
</dbReference>
<dbReference type="Proteomes" id="UP000476820">
    <property type="component" value="Unassembled WGS sequence"/>
</dbReference>
<evidence type="ECO:0000313" key="11">
    <source>
        <dbReference type="Proteomes" id="UP000476820"/>
    </source>
</evidence>
<evidence type="ECO:0000256" key="4">
    <source>
        <dbReference type="ARBA" id="ARBA00022840"/>
    </source>
</evidence>
<dbReference type="EMBL" id="SWOV01000003">
    <property type="protein sequence ID" value="NFF86644.1"/>
    <property type="molecule type" value="Genomic_DNA"/>
</dbReference>
<reference evidence="6 9" key="1">
    <citation type="submission" date="2019-02" db="EMBL/GenBank/DDBJ databases">
        <title>Genome sequencing of Clostridium botulinum clinical isolates.</title>
        <authorList>
            <person name="Brunt J."/>
            <person name="Van Vliet A.H.M."/>
            <person name="Stringer S.C."/>
            <person name="Grant K.A."/>
            <person name="Carter A.C."/>
            <person name="Peck M.W."/>
        </authorList>
    </citation>
    <scope>NUCLEOTIDE SEQUENCE [LARGE SCALE GENOMIC DNA]</scope>
    <source>
        <strain evidence="6 9">H113700579</strain>
    </source>
</reference>
<dbReference type="GO" id="GO:0098796">
    <property type="term" value="C:membrane protein complex"/>
    <property type="evidence" value="ECO:0007669"/>
    <property type="project" value="UniProtKB-ARBA"/>
</dbReference>
<dbReference type="RefSeq" id="WP_012450895.1">
    <property type="nucleotide sequence ID" value="NZ_CP010520.1"/>
</dbReference>
<proteinExistence type="inferred from homology"/>
<keyword evidence="2" id="KW-0813">Transport</keyword>
<dbReference type="GO" id="GO:0005524">
    <property type="term" value="F:ATP binding"/>
    <property type="evidence" value="ECO:0007669"/>
    <property type="project" value="UniProtKB-KW"/>
</dbReference>
<dbReference type="InterPro" id="IPR017871">
    <property type="entry name" value="ABC_transporter-like_CS"/>
</dbReference>
<organism evidence="6 9">
    <name type="scientific">Clostridium botulinum</name>
    <dbReference type="NCBI Taxonomy" id="1491"/>
    <lineage>
        <taxon>Bacteria</taxon>
        <taxon>Bacillati</taxon>
        <taxon>Bacillota</taxon>
        <taxon>Clostridia</taxon>
        <taxon>Eubacteriales</taxon>
        <taxon>Clostridiaceae</taxon>
        <taxon>Clostridium</taxon>
    </lineage>
</organism>
<evidence type="ECO:0000256" key="3">
    <source>
        <dbReference type="ARBA" id="ARBA00022741"/>
    </source>
</evidence>
<dbReference type="SMART" id="SM00382">
    <property type="entry name" value="AAA"/>
    <property type="match status" value="1"/>
</dbReference>
<comment type="similarity">
    <text evidence="1">Belongs to the ABC transporter superfamily.</text>
</comment>
<dbReference type="InterPro" id="IPR003593">
    <property type="entry name" value="AAA+_ATPase"/>
</dbReference>
<dbReference type="InterPro" id="IPR027417">
    <property type="entry name" value="P-loop_NTPase"/>
</dbReference>
<evidence type="ECO:0000259" key="5">
    <source>
        <dbReference type="PROSITE" id="PS50893"/>
    </source>
</evidence>
<dbReference type="PROSITE" id="PS50893">
    <property type="entry name" value="ABC_TRANSPORTER_2"/>
    <property type="match status" value="1"/>
</dbReference>
<evidence type="ECO:0000256" key="2">
    <source>
        <dbReference type="ARBA" id="ARBA00022448"/>
    </source>
</evidence>
<dbReference type="GO" id="GO:0016887">
    <property type="term" value="F:ATP hydrolysis activity"/>
    <property type="evidence" value="ECO:0007669"/>
    <property type="project" value="InterPro"/>
</dbReference>
<dbReference type="Gene3D" id="3.40.50.300">
    <property type="entry name" value="P-loop containing nucleotide triphosphate hydrolases"/>
    <property type="match status" value="1"/>
</dbReference>
<evidence type="ECO:0000313" key="6">
    <source>
        <dbReference type="EMBL" id="NFA42948.1"/>
    </source>
</evidence>
<dbReference type="AlphaFoldDB" id="A0A0C2S1X8"/>
<accession>A0A0C2S1X8</accession>
<dbReference type="PROSITE" id="PS00211">
    <property type="entry name" value="ABC_TRANSPORTER_1"/>
    <property type="match status" value="1"/>
</dbReference>
<dbReference type="EMBL" id="SGKU01000026">
    <property type="protein sequence ID" value="NFA42948.1"/>
    <property type="molecule type" value="Genomic_DNA"/>
</dbReference>
<dbReference type="FunFam" id="3.40.50.300:FF:000032">
    <property type="entry name" value="Export ABC transporter ATP-binding protein"/>
    <property type="match status" value="1"/>
</dbReference>
<dbReference type="OrthoDB" id="9802264at2"/>
<dbReference type="SUPFAM" id="SSF52540">
    <property type="entry name" value="P-loop containing nucleoside triphosphate hydrolases"/>
    <property type="match status" value="1"/>
</dbReference>
<feature type="domain" description="ABC transporter" evidence="5">
    <location>
        <begin position="4"/>
        <end position="224"/>
    </location>
</feature>
<evidence type="ECO:0000313" key="7">
    <source>
        <dbReference type="EMBL" id="NFF86644.1"/>
    </source>
</evidence>
<dbReference type="Pfam" id="PF00005">
    <property type="entry name" value="ABC_tran"/>
    <property type="match status" value="1"/>
</dbReference>
<sequence>MNVIRLNGVYKSYGNGENEVKALKNINLDIKKGEFVSIIGASGSGKSTLLHILGGIDRPTEGEIFIEDVNLKNLSENEISLLRLRKVGFVFQFYNLIPVLTVEENIEMPVLLDDGAIDKDYKNELIKLLGLENKLNNLPSELSGGQQQRVAIGRALANRPSIILADEPTGNLDSKTAMDIMELLKYSRKKYNQTLILITHDERIAKMADRVIGIKDGEIAINEVI</sequence>
<evidence type="ECO:0000313" key="8">
    <source>
        <dbReference type="EMBL" id="NFN35149.1"/>
    </source>
</evidence>
<dbReference type="PANTHER" id="PTHR42798">
    <property type="entry name" value="LIPOPROTEIN-RELEASING SYSTEM ATP-BINDING PROTEIN LOLD"/>
    <property type="match status" value="1"/>
</dbReference>
<evidence type="ECO:0000313" key="10">
    <source>
        <dbReference type="Proteomes" id="UP000473681"/>
    </source>
</evidence>
<comment type="caution">
    <text evidence="6">The sequence shown here is derived from an EMBL/GenBank/DDBJ whole genome shotgun (WGS) entry which is preliminary data.</text>
</comment>
<gene>
    <name evidence="6" type="ORF">EXM65_10265</name>
    <name evidence="7" type="ORF">FC774_01795</name>
    <name evidence="8" type="ORF">FDB51_08395</name>
</gene>
<evidence type="ECO:0000313" key="9">
    <source>
        <dbReference type="Proteomes" id="UP000472355"/>
    </source>
</evidence>
<keyword evidence="3" id="KW-0547">Nucleotide-binding</keyword>